<name>A0ABQ4FRE8_9ACTN</name>
<evidence type="ECO:0000259" key="3">
    <source>
        <dbReference type="Pfam" id="PF02517"/>
    </source>
</evidence>
<feature type="transmembrane region" description="Helical" evidence="2">
    <location>
        <begin position="86"/>
        <end position="111"/>
    </location>
</feature>
<comment type="caution">
    <text evidence="4">The sequence shown here is derived from an EMBL/GenBank/DDBJ whole genome shotgun (WGS) entry which is preliminary data.</text>
</comment>
<feature type="transmembrane region" description="Helical" evidence="2">
    <location>
        <begin position="269"/>
        <end position="289"/>
    </location>
</feature>
<feature type="transmembrane region" description="Helical" evidence="2">
    <location>
        <begin position="36"/>
        <end position="56"/>
    </location>
</feature>
<evidence type="ECO:0000313" key="4">
    <source>
        <dbReference type="EMBL" id="GIH37371.1"/>
    </source>
</evidence>
<dbReference type="Proteomes" id="UP000603904">
    <property type="component" value="Unassembled WGS sequence"/>
</dbReference>
<organism evidence="4 5">
    <name type="scientific">Microbispora corallina</name>
    <dbReference type="NCBI Taxonomy" id="83302"/>
    <lineage>
        <taxon>Bacteria</taxon>
        <taxon>Bacillati</taxon>
        <taxon>Actinomycetota</taxon>
        <taxon>Actinomycetes</taxon>
        <taxon>Streptosporangiales</taxon>
        <taxon>Streptosporangiaceae</taxon>
        <taxon>Microbispora</taxon>
    </lineage>
</organism>
<keyword evidence="5" id="KW-1185">Reference proteome</keyword>
<protein>
    <recommendedName>
        <fullName evidence="3">CAAX prenyl protease 2/Lysostaphin resistance protein A-like domain-containing protein</fullName>
    </recommendedName>
</protein>
<feature type="region of interest" description="Disordered" evidence="1">
    <location>
        <begin position="181"/>
        <end position="206"/>
    </location>
</feature>
<accession>A0ABQ4FRE8</accession>
<evidence type="ECO:0000313" key="5">
    <source>
        <dbReference type="Proteomes" id="UP000603904"/>
    </source>
</evidence>
<feature type="transmembrane region" description="Helical" evidence="2">
    <location>
        <begin position="212"/>
        <end position="232"/>
    </location>
</feature>
<dbReference type="PANTHER" id="PTHR35797:SF1">
    <property type="entry name" value="PROTEASE"/>
    <property type="match status" value="1"/>
</dbReference>
<dbReference type="InterPro" id="IPR042150">
    <property type="entry name" value="MmRce1-like"/>
</dbReference>
<dbReference type="PANTHER" id="PTHR35797">
    <property type="entry name" value="PROTEASE-RELATED"/>
    <property type="match status" value="1"/>
</dbReference>
<feature type="transmembrane region" description="Helical" evidence="2">
    <location>
        <begin position="138"/>
        <end position="157"/>
    </location>
</feature>
<keyword evidence="2" id="KW-0812">Transmembrane</keyword>
<feature type="transmembrane region" description="Helical" evidence="2">
    <location>
        <begin position="301"/>
        <end position="320"/>
    </location>
</feature>
<evidence type="ECO:0000256" key="1">
    <source>
        <dbReference type="SAM" id="MobiDB-lite"/>
    </source>
</evidence>
<feature type="transmembrane region" description="Helical" evidence="2">
    <location>
        <begin position="244"/>
        <end position="262"/>
    </location>
</feature>
<keyword evidence="2" id="KW-1133">Transmembrane helix</keyword>
<feature type="domain" description="CAAX prenyl protease 2/Lysostaphin resistance protein A-like" evidence="3">
    <location>
        <begin position="148"/>
        <end position="281"/>
    </location>
</feature>
<reference evidence="4 5" key="1">
    <citation type="submission" date="2021-01" db="EMBL/GenBank/DDBJ databases">
        <title>Whole genome shotgun sequence of Microbispora corallina NBRC 16416.</title>
        <authorList>
            <person name="Komaki H."/>
            <person name="Tamura T."/>
        </authorList>
    </citation>
    <scope>NUCLEOTIDE SEQUENCE [LARGE SCALE GENOMIC DNA]</scope>
    <source>
        <strain evidence="4 5">NBRC 16416</strain>
    </source>
</reference>
<gene>
    <name evidence="4" type="ORF">Mco01_03710</name>
</gene>
<dbReference type="InterPro" id="IPR003675">
    <property type="entry name" value="Rce1/LyrA-like_dom"/>
</dbReference>
<dbReference type="EMBL" id="BOOC01000001">
    <property type="protein sequence ID" value="GIH37371.1"/>
    <property type="molecule type" value="Genomic_DNA"/>
</dbReference>
<dbReference type="Pfam" id="PF02517">
    <property type="entry name" value="Rce1-like"/>
    <property type="match status" value="1"/>
</dbReference>
<proteinExistence type="predicted"/>
<sequence length="337" mass="34363">MRSSRDLLLFLLVAFGASWAAAIPLWLSGAPLGSPAVLVTGLVMMLTPSLGVLAVWRLCRRGTPFRSWARETGLTLGPDRPATARLLVVAWLGVPALVAVAAAVGVAAGTLHLDLAGLSLLRREAGQALAKAPVDPRVLLALQVVEAVVIAPLINAVPALGEEWGWRGWLLPRLLSGPGGAGSGAARGEEGPGMGPSAPGPVGGGGGDRGRLVRALLLSGVIWGLWHAPLTLRGYDYPSLGPWAAPYFVGFCVLFGVVLGWLRLRSGSVWPAAIGHGALNATAAVPLLLGDAAHPPNPALAGVMGLPGLAVLAVTALVALRAGRFPSAPAEREGAPS</sequence>
<evidence type="ECO:0000256" key="2">
    <source>
        <dbReference type="SAM" id="Phobius"/>
    </source>
</evidence>
<keyword evidence="2" id="KW-0472">Membrane</keyword>
<dbReference type="RefSeq" id="WP_239103259.1">
    <property type="nucleotide sequence ID" value="NZ_BAAAGP010000001.1"/>
</dbReference>